<comment type="caution">
    <text evidence="6">The sequence shown here is derived from an EMBL/GenBank/DDBJ whole genome shotgun (WGS) entry which is preliminary data.</text>
</comment>
<evidence type="ECO:0000256" key="1">
    <source>
        <dbReference type="ARBA" id="ARBA00022884"/>
    </source>
</evidence>
<keyword evidence="7" id="KW-1185">Reference proteome</keyword>
<dbReference type="EMBL" id="BMLK01000002">
    <property type="protein sequence ID" value="GGN42681.1"/>
    <property type="molecule type" value="Genomic_DNA"/>
</dbReference>
<organism evidence="6 7">
    <name type="scientific">Novosphingobium indicum</name>
    <dbReference type="NCBI Taxonomy" id="462949"/>
    <lineage>
        <taxon>Bacteria</taxon>
        <taxon>Pseudomonadati</taxon>
        <taxon>Pseudomonadota</taxon>
        <taxon>Alphaproteobacteria</taxon>
        <taxon>Sphingomonadales</taxon>
        <taxon>Sphingomonadaceae</taxon>
        <taxon>Novosphingobium</taxon>
    </lineage>
</organism>
<dbReference type="Gene3D" id="3.40.50.150">
    <property type="entry name" value="Vaccinia Virus protein VP39"/>
    <property type="match status" value="1"/>
</dbReference>
<comment type="similarity">
    <text evidence="2">Belongs to the TlyA family.</text>
</comment>
<evidence type="ECO:0000313" key="7">
    <source>
        <dbReference type="Proteomes" id="UP000605099"/>
    </source>
</evidence>
<feature type="domain" description="RNA-binding S4" evidence="5">
    <location>
        <begin position="42"/>
        <end position="104"/>
    </location>
</feature>
<dbReference type="CDD" id="cd02440">
    <property type="entry name" value="AdoMet_MTases"/>
    <property type="match status" value="1"/>
</dbReference>
<dbReference type="PROSITE" id="PS50889">
    <property type="entry name" value="S4"/>
    <property type="match status" value="1"/>
</dbReference>
<dbReference type="SMART" id="SM00363">
    <property type="entry name" value="S4"/>
    <property type="match status" value="1"/>
</dbReference>
<gene>
    <name evidence="6" type="ORF">GCM10011349_06050</name>
</gene>
<dbReference type="InterPro" id="IPR002877">
    <property type="entry name" value="RNA_MeTrfase_FtsJ_dom"/>
</dbReference>
<protein>
    <submittedName>
        <fullName evidence="6">TlyA family rRNA (Cytidine-2'-O)-methyltransferase</fullName>
    </submittedName>
</protein>
<evidence type="ECO:0000313" key="6">
    <source>
        <dbReference type="EMBL" id="GGN42681.1"/>
    </source>
</evidence>
<dbReference type="InterPro" id="IPR004538">
    <property type="entry name" value="Hemolysin_A/TlyA"/>
</dbReference>
<dbReference type="PANTHER" id="PTHR32319">
    <property type="entry name" value="BACTERIAL HEMOLYSIN-LIKE PROTEIN"/>
    <property type="match status" value="1"/>
</dbReference>
<name>A0ABQ2J9M2_9SPHN</name>
<feature type="region of interest" description="Disordered" evidence="4">
    <location>
        <begin position="20"/>
        <end position="39"/>
    </location>
</feature>
<evidence type="ECO:0000256" key="2">
    <source>
        <dbReference type="ARBA" id="ARBA00029460"/>
    </source>
</evidence>
<dbReference type="Proteomes" id="UP000605099">
    <property type="component" value="Unassembled WGS sequence"/>
</dbReference>
<evidence type="ECO:0000256" key="4">
    <source>
        <dbReference type="SAM" id="MobiDB-lite"/>
    </source>
</evidence>
<dbReference type="InterPro" id="IPR047048">
    <property type="entry name" value="TlyA"/>
</dbReference>
<dbReference type="Gene3D" id="3.10.290.10">
    <property type="entry name" value="RNA-binding S4 domain"/>
    <property type="match status" value="1"/>
</dbReference>
<sequence>MREFAFMPPVWNDTRLTSSAQVPMTDPSASRPVEKHRAPAKGRVDQMLVDRGLAESRTRAQAFILAGLVYSGETKIAKPGQNLKADAPLEVRGRDHPWVSRGGIKLAHAIEHFDLDPTGAIAMDVGSSTGGFTDVLLSKGATRVFAVDSGTNQLAWKLRQDPRVTVLEKTSARILTPEMIDAPCNWVVCDASFIGLAKVLEVPLRLAAPDCRLVALIKPQFEVGRNEVGKGGVVRDPALHARVCDEVREWLESHGWEIQGIVESPIKGPEGNVEFLVSARRGN</sequence>
<dbReference type="InterPro" id="IPR036986">
    <property type="entry name" value="S4_RNA-bd_sf"/>
</dbReference>
<evidence type="ECO:0000256" key="3">
    <source>
        <dbReference type="PROSITE-ProRule" id="PRU00182"/>
    </source>
</evidence>
<dbReference type="InterPro" id="IPR002942">
    <property type="entry name" value="S4_RNA-bd"/>
</dbReference>
<evidence type="ECO:0000259" key="5">
    <source>
        <dbReference type="SMART" id="SM00363"/>
    </source>
</evidence>
<dbReference type="PANTHER" id="PTHR32319:SF0">
    <property type="entry name" value="BACTERIAL HEMOLYSIN-LIKE PROTEIN"/>
    <property type="match status" value="1"/>
</dbReference>
<dbReference type="PIRSF" id="PIRSF005578">
    <property type="entry name" value="TlyA"/>
    <property type="match status" value="1"/>
</dbReference>
<dbReference type="SUPFAM" id="SSF55174">
    <property type="entry name" value="Alpha-L RNA-binding motif"/>
    <property type="match status" value="1"/>
</dbReference>
<dbReference type="CDD" id="cd00165">
    <property type="entry name" value="S4"/>
    <property type="match status" value="1"/>
</dbReference>
<accession>A0ABQ2J9M2</accession>
<keyword evidence="1 3" id="KW-0694">RNA-binding</keyword>
<dbReference type="Pfam" id="PF01479">
    <property type="entry name" value="S4"/>
    <property type="match status" value="1"/>
</dbReference>
<dbReference type="InterPro" id="IPR029063">
    <property type="entry name" value="SAM-dependent_MTases_sf"/>
</dbReference>
<dbReference type="SUPFAM" id="SSF53335">
    <property type="entry name" value="S-adenosyl-L-methionine-dependent methyltransferases"/>
    <property type="match status" value="1"/>
</dbReference>
<dbReference type="NCBIfam" id="TIGR00478">
    <property type="entry name" value="tly"/>
    <property type="match status" value="1"/>
</dbReference>
<reference evidence="7" key="1">
    <citation type="journal article" date="2019" name="Int. J. Syst. Evol. Microbiol.">
        <title>The Global Catalogue of Microorganisms (GCM) 10K type strain sequencing project: providing services to taxonomists for standard genome sequencing and annotation.</title>
        <authorList>
            <consortium name="The Broad Institute Genomics Platform"/>
            <consortium name="The Broad Institute Genome Sequencing Center for Infectious Disease"/>
            <person name="Wu L."/>
            <person name="Ma J."/>
        </authorList>
    </citation>
    <scope>NUCLEOTIDE SEQUENCE [LARGE SCALE GENOMIC DNA]</scope>
    <source>
        <strain evidence="7">CGMCC 1.6784</strain>
    </source>
</reference>
<proteinExistence type="inferred from homology"/>
<dbReference type="Pfam" id="PF01728">
    <property type="entry name" value="FtsJ"/>
    <property type="match status" value="1"/>
</dbReference>